<evidence type="ECO:0000313" key="3">
    <source>
        <dbReference type="EMBL" id="KAK4759798.1"/>
    </source>
</evidence>
<dbReference type="Pfam" id="PF07647">
    <property type="entry name" value="SAM_2"/>
    <property type="match status" value="1"/>
</dbReference>
<comment type="caution">
    <text evidence="3">The sequence shown here is derived from an EMBL/GenBank/DDBJ whole genome shotgun (WGS) entry which is preliminary data.</text>
</comment>
<dbReference type="AlphaFoldDB" id="A0AAN7Q5I1"/>
<evidence type="ECO:0000259" key="2">
    <source>
        <dbReference type="Pfam" id="PF07647"/>
    </source>
</evidence>
<dbReference type="Gene3D" id="1.10.150.50">
    <property type="entry name" value="Transcription Factor, Ets-1"/>
    <property type="match status" value="1"/>
</dbReference>
<dbReference type="InterPro" id="IPR013761">
    <property type="entry name" value="SAM/pointed_sf"/>
</dbReference>
<proteinExistence type="predicted"/>
<dbReference type="InterPro" id="IPR001660">
    <property type="entry name" value="SAM"/>
</dbReference>
<evidence type="ECO:0000256" key="1">
    <source>
        <dbReference type="SAM" id="MobiDB-lite"/>
    </source>
</evidence>
<organism evidence="3 4">
    <name type="scientific">Trapa incisa</name>
    <dbReference type="NCBI Taxonomy" id="236973"/>
    <lineage>
        <taxon>Eukaryota</taxon>
        <taxon>Viridiplantae</taxon>
        <taxon>Streptophyta</taxon>
        <taxon>Embryophyta</taxon>
        <taxon>Tracheophyta</taxon>
        <taxon>Spermatophyta</taxon>
        <taxon>Magnoliopsida</taxon>
        <taxon>eudicotyledons</taxon>
        <taxon>Gunneridae</taxon>
        <taxon>Pentapetalae</taxon>
        <taxon>rosids</taxon>
        <taxon>malvids</taxon>
        <taxon>Myrtales</taxon>
        <taxon>Lythraceae</taxon>
        <taxon>Trapa</taxon>
    </lineage>
</organism>
<sequence length="228" mass="25812">MDWFGWLSRTGLDPDLTYQYGLEFTRNELHGEDLPYFDHEFLQSMGIYVAKHRLEIIKLARKDASRSDRRLSRLVDVIARTRRSVGKYIGRLISQDGVASTWKASTEDSKERSLALSGPLNGKLGQKYVQDDDVPRSPMSPNWFGLVDGKVQEKRVVASKGPWFSGPLDWQARSPRVSRPVERGASRSPGVVSGLRSSPRVHGEGRELGDGYDEHSLWAKLFHDMKPT</sequence>
<evidence type="ECO:0000313" key="4">
    <source>
        <dbReference type="Proteomes" id="UP001345219"/>
    </source>
</evidence>
<accession>A0AAN7Q5I1</accession>
<feature type="domain" description="SAM" evidence="2">
    <location>
        <begin position="19"/>
        <end position="58"/>
    </location>
</feature>
<dbReference type="PANTHER" id="PTHR33915">
    <property type="entry name" value="OSJNBA0033G05.11 PROTEIN"/>
    <property type="match status" value="1"/>
</dbReference>
<dbReference type="EMBL" id="JAXIOK010000011">
    <property type="protein sequence ID" value="KAK4759798.1"/>
    <property type="molecule type" value="Genomic_DNA"/>
</dbReference>
<keyword evidence="4" id="KW-1185">Reference proteome</keyword>
<dbReference type="Proteomes" id="UP001345219">
    <property type="component" value="Chromosome 17"/>
</dbReference>
<dbReference type="CDD" id="cd09487">
    <property type="entry name" value="SAM_superfamily"/>
    <property type="match status" value="1"/>
</dbReference>
<name>A0AAN7Q5I1_9MYRT</name>
<dbReference type="PANTHER" id="PTHR33915:SF1">
    <property type="entry name" value="OS04G0644100 PROTEIN"/>
    <property type="match status" value="1"/>
</dbReference>
<feature type="region of interest" description="Disordered" evidence="1">
    <location>
        <begin position="175"/>
        <end position="209"/>
    </location>
</feature>
<protein>
    <recommendedName>
        <fullName evidence="2">SAM domain-containing protein</fullName>
    </recommendedName>
</protein>
<dbReference type="SUPFAM" id="SSF47769">
    <property type="entry name" value="SAM/Pointed domain"/>
    <property type="match status" value="1"/>
</dbReference>
<reference evidence="3 4" key="1">
    <citation type="journal article" date="2023" name="Hortic Res">
        <title>Pangenome of water caltrop reveals structural variations and asymmetric subgenome divergence after allopolyploidization.</title>
        <authorList>
            <person name="Zhang X."/>
            <person name="Chen Y."/>
            <person name="Wang L."/>
            <person name="Yuan Y."/>
            <person name="Fang M."/>
            <person name="Shi L."/>
            <person name="Lu R."/>
            <person name="Comes H.P."/>
            <person name="Ma Y."/>
            <person name="Chen Y."/>
            <person name="Huang G."/>
            <person name="Zhou Y."/>
            <person name="Zheng Z."/>
            <person name="Qiu Y."/>
        </authorList>
    </citation>
    <scope>NUCLEOTIDE SEQUENCE [LARGE SCALE GENOMIC DNA]</scope>
    <source>
        <tissue evidence="3">Roots</tissue>
    </source>
</reference>
<gene>
    <name evidence="3" type="ORF">SAY87_022929</name>
</gene>